<evidence type="ECO:0000259" key="12">
    <source>
        <dbReference type="Pfam" id="PF22456"/>
    </source>
</evidence>
<dbReference type="Pfam" id="PF00675">
    <property type="entry name" value="Peptidase_M16"/>
    <property type="match status" value="1"/>
</dbReference>
<keyword evidence="13" id="KW-1185">Reference proteome</keyword>
<dbReference type="FunFam" id="3.30.830.10:FF:000028">
    <property type="entry name" value="Insulin-degrading enzyme-like 1 peroxisomal"/>
    <property type="match status" value="1"/>
</dbReference>
<evidence type="ECO:0000256" key="4">
    <source>
        <dbReference type="ARBA" id="ARBA00022723"/>
    </source>
</evidence>
<dbReference type="Gene3D" id="3.30.830.10">
    <property type="entry name" value="Metalloenzyme, LuxS/M16 peptidase-like"/>
    <property type="match status" value="4"/>
</dbReference>
<evidence type="ECO:0000256" key="6">
    <source>
        <dbReference type="ARBA" id="ARBA00022833"/>
    </source>
</evidence>
<keyword evidence="3" id="KW-0645">Protease</keyword>
<feature type="domain" description="Peptidase M16 C-terminal" evidence="10">
    <location>
        <begin position="193"/>
        <end position="372"/>
    </location>
</feature>
<dbReference type="PANTHER" id="PTHR43690:SF18">
    <property type="entry name" value="INSULIN-DEGRADING ENZYME-RELATED"/>
    <property type="match status" value="1"/>
</dbReference>
<accession>A0A6I9RB46</accession>
<name>A0A6I9RB46_ELAGV</name>
<evidence type="ECO:0000259" key="11">
    <source>
        <dbReference type="Pfam" id="PF16187"/>
    </source>
</evidence>
<feature type="domain" description="Peptidase M16 N-terminal" evidence="9">
    <location>
        <begin position="31"/>
        <end position="165"/>
    </location>
</feature>
<evidence type="ECO:0000256" key="7">
    <source>
        <dbReference type="ARBA" id="ARBA00023049"/>
    </source>
</evidence>
<dbReference type="PROSITE" id="PS00143">
    <property type="entry name" value="INSULINASE"/>
    <property type="match status" value="1"/>
</dbReference>
<organism evidence="13 14">
    <name type="scientific">Elaeis guineensis var. tenera</name>
    <name type="common">Oil palm</name>
    <dbReference type="NCBI Taxonomy" id="51953"/>
    <lineage>
        <taxon>Eukaryota</taxon>
        <taxon>Viridiplantae</taxon>
        <taxon>Streptophyta</taxon>
        <taxon>Embryophyta</taxon>
        <taxon>Tracheophyta</taxon>
        <taxon>Spermatophyta</taxon>
        <taxon>Magnoliopsida</taxon>
        <taxon>Liliopsida</taxon>
        <taxon>Arecaceae</taxon>
        <taxon>Arecoideae</taxon>
        <taxon>Cocoseae</taxon>
        <taxon>Elaeidinae</taxon>
        <taxon>Elaeis</taxon>
    </lineage>
</organism>
<comment type="similarity">
    <text evidence="2 8">Belongs to the peptidase M16 family.</text>
</comment>
<dbReference type="InterPro" id="IPR032632">
    <property type="entry name" value="Peptidase_M16_M"/>
</dbReference>
<evidence type="ECO:0000256" key="8">
    <source>
        <dbReference type="RuleBase" id="RU004447"/>
    </source>
</evidence>
<dbReference type="GO" id="GO:0051603">
    <property type="term" value="P:proteolysis involved in protein catabolic process"/>
    <property type="evidence" value="ECO:0007669"/>
    <property type="project" value="TreeGrafter"/>
</dbReference>
<reference evidence="14" key="1">
    <citation type="submission" date="2025-08" db="UniProtKB">
        <authorList>
            <consortium name="RefSeq"/>
        </authorList>
    </citation>
    <scope>IDENTIFICATION</scope>
</reference>
<dbReference type="SUPFAM" id="SSF63411">
    <property type="entry name" value="LuxS/MPP-like metallohydrolase"/>
    <property type="match status" value="4"/>
</dbReference>
<sequence>MAVGKSDVEIFKPRNDKREYRRIVLPNSLEVLLISDPDTDKAAASMDVSVGYFCDPDGLEGLAHFLEHMLFYASEKYPMEDSYSKYITEHGGSANAFTSSEHTNFYFDVNVDCFEEALDRFAQFFVRPLMSPDATLREIKAVDSENQKNLLSDGWRMSQLQKHLCSKDHPYHKFSTGNWETLEVKPKSKGLDTRLELIKFYEENYSANLMHLVVYARESLNDIQKLVEREFCDIRNTERDYFHFLGQPCSLEHLQILVKAVPIREGHALKFTWPITPSIRYYKEGPCRYLSHLIGHEGEGSLFYILKQLGWAISLEAGEGDWSLEFSFFYVSIELTDAGHEHIEDIVGLLFKYILLLQNSGIMKWIFDELVAICETGFHYRDKIPPIHYVVNIASNMQIFPPEDWLVASSLPSKFVPSTIQKVLDELSSKNVRIFWESKKFEGCTDSVEPWYGTPYSIEKVTASTIQQWIENAPDKNLHLPKPNIFIPTDLSLKHIQEKVKFPCLLRKSSFSRLWYKPDTMFFTPKAYIRIDFNCPQSNYSPEAETLTDIFTRLLMDYLNEFAYDAQVAGLYYAIRHTDTGFQVIVVGYNHKMSILLETIIGKIKQFEVKPDRFAVIKETVTKDYENFKFQQPYKQALYYCSLLLEDHTWPWSDELEVLPHLEADDLVEFLPRLLSRTFVECYIAGNVEPHEAESMVQHIEDLLFKAPHPISKPLFPSQHLTNRIVKLEKGLKYYYPVEGLNQKNENSALIHYIQVHQDDIKLNVKLQLFALIAKQPAFHQLRSVEQLGYITALLRRNDSGVWGLQFIIQSTAQDPAKLDTRVDAFLQMFESKLHEMTDEEYKGNVNALIGVKLEKHKNLREESAFYLREISDGTLTFDRRELEVAALRDLKKEELVDFFNNYVKVDVPHKKTLSVHVYGCLHSAEYKQAIQEADPPKVCQINNIFSFRRSRPLYGSFKGGLGQMKL</sequence>
<evidence type="ECO:0000313" key="13">
    <source>
        <dbReference type="Proteomes" id="UP000504607"/>
    </source>
</evidence>
<dbReference type="PANTHER" id="PTHR43690">
    <property type="entry name" value="NARDILYSIN"/>
    <property type="match status" value="1"/>
</dbReference>
<feature type="domain" description="Coenzyme PQQ synthesis protein F-like C-terminal lobe" evidence="12">
    <location>
        <begin position="769"/>
        <end position="865"/>
    </location>
</feature>
<dbReference type="InterPro" id="IPR007863">
    <property type="entry name" value="Peptidase_M16_C"/>
</dbReference>
<evidence type="ECO:0000256" key="3">
    <source>
        <dbReference type="ARBA" id="ARBA00022670"/>
    </source>
</evidence>
<evidence type="ECO:0000256" key="2">
    <source>
        <dbReference type="ARBA" id="ARBA00007261"/>
    </source>
</evidence>
<dbReference type="FunFam" id="3.30.830.10:FF:000005">
    <property type="entry name" value="nardilysin isoform X1"/>
    <property type="match status" value="1"/>
</dbReference>
<dbReference type="GO" id="GO:0004222">
    <property type="term" value="F:metalloendopeptidase activity"/>
    <property type="evidence" value="ECO:0007669"/>
    <property type="project" value="InterPro"/>
</dbReference>
<keyword evidence="5" id="KW-0378">Hydrolase</keyword>
<dbReference type="InParanoid" id="A0A6I9RB46"/>
<dbReference type="FunFam" id="3.30.830.10:FF:000003">
    <property type="entry name" value="Insulin-degrading enzyme"/>
    <property type="match status" value="1"/>
</dbReference>
<dbReference type="InterPro" id="IPR054734">
    <property type="entry name" value="PqqF-like_C_4"/>
</dbReference>
<dbReference type="GO" id="GO:0043171">
    <property type="term" value="P:peptide catabolic process"/>
    <property type="evidence" value="ECO:0007669"/>
    <property type="project" value="TreeGrafter"/>
</dbReference>
<dbReference type="Pfam" id="PF05193">
    <property type="entry name" value="Peptidase_M16_C"/>
    <property type="match status" value="1"/>
</dbReference>
<dbReference type="GO" id="GO:0046872">
    <property type="term" value="F:metal ion binding"/>
    <property type="evidence" value="ECO:0007669"/>
    <property type="project" value="UniProtKB-KW"/>
</dbReference>
<keyword evidence="4" id="KW-0479">Metal-binding</keyword>
<dbReference type="Pfam" id="PF16187">
    <property type="entry name" value="Peptidase_M16_M"/>
    <property type="match status" value="1"/>
</dbReference>
<dbReference type="InterPro" id="IPR011765">
    <property type="entry name" value="Pept_M16_N"/>
</dbReference>
<evidence type="ECO:0000313" key="14">
    <source>
        <dbReference type="RefSeq" id="XP_010923408.1"/>
    </source>
</evidence>
<keyword evidence="6" id="KW-0862">Zinc</keyword>
<proteinExistence type="inferred from homology"/>
<keyword evidence="7" id="KW-0482">Metalloprotease</keyword>
<evidence type="ECO:0000256" key="1">
    <source>
        <dbReference type="ARBA" id="ARBA00001947"/>
    </source>
</evidence>
<protein>
    <submittedName>
        <fullName evidence="14">Insulin-degrading enzyme-like 1, peroxisomal</fullName>
    </submittedName>
</protein>
<comment type="cofactor">
    <cofactor evidence="1">
        <name>Zn(2+)</name>
        <dbReference type="ChEBI" id="CHEBI:29105"/>
    </cofactor>
</comment>
<feature type="domain" description="Peptidase M16 middle/third" evidence="11">
    <location>
        <begin position="378"/>
        <end position="657"/>
    </location>
</feature>
<dbReference type="OrthoDB" id="952271at2759"/>
<dbReference type="GO" id="GO:0005829">
    <property type="term" value="C:cytosol"/>
    <property type="evidence" value="ECO:0007669"/>
    <property type="project" value="TreeGrafter"/>
</dbReference>
<evidence type="ECO:0000259" key="9">
    <source>
        <dbReference type="Pfam" id="PF00675"/>
    </source>
</evidence>
<dbReference type="FunFam" id="3.30.830.10:FF:000004">
    <property type="entry name" value="Putative insulin-degrading enzyme"/>
    <property type="match status" value="1"/>
</dbReference>
<dbReference type="RefSeq" id="XP_010923408.1">
    <property type="nucleotide sequence ID" value="XM_010925106.3"/>
</dbReference>
<dbReference type="Pfam" id="PF22456">
    <property type="entry name" value="PqqF-like_C_4"/>
    <property type="match status" value="1"/>
</dbReference>
<dbReference type="FunCoup" id="A0A6I9RB46">
    <property type="interactions" value="2940"/>
</dbReference>
<dbReference type="InterPro" id="IPR001431">
    <property type="entry name" value="Pept_M16_Zn_BS"/>
</dbReference>
<dbReference type="GO" id="GO:0005739">
    <property type="term" value="C:mitochondrion"/>
    <property type="evidence" value="ECO:0007669"/>
    <property type="project" value="TreeGrafter"/>
</dbReference>
<dbReference type="AlphaFoldDB" id="A0A6I9RB46"/>
<evidence type="ECO:0000259" key="10">
    <source>
        <dbReference type="Pfam" id="PF05193"/>
    </source>
</evidence>
<evidence type="ECO:0000256" key="5">
    <source>
        <dbReference type="ARBA" id="ARBA00022801"/>
    </source>
</evidence>
<dbReference type="InterPro" id="IPR050626">
    <property type="entry name" value="Peptidase_M16"/>
</dbReference>
<gene>
    <name evidence="14" type="primary">LOC105046510</name>
</gene>
<dbReference type="InterPro" id="IPR011249">
    <property type="entry name" value="Metalloenz_LuxS/M16"/>
</dbReference>
<dbReference type="Proteomes" id="UP000504607">
    <property type="component" value="Chromosome 6"/>
</dbReference>